<gene>
    <name evidence="1" type="ORF">NECHADRAFT_77447</name>
</gene>
<dbReference type="VEuPathDB" id="FungiDB:NECHADRAFT_77447"/>
<dbReference type="OMA" id="QRITCAT"/>
<keyword evidence="2" id="KW-1185">Reference proteome</keyword>
<dbReference type="EMBL" id="GG698897">
    <property type="protein sequence ID" value="EEU47218.1"/>
    <property type="molecule type" value="Genomic_DNA"/>
</dbReference>
<dbReference type="KEGG" id="nhe:NECHADRAFT_77447"/>
<sequence>MAAQISSFVAMSPEQQHQLLIGIVASDTDVKESRAAGTPVMKAGDLTAAEKMALVDLARMVVTIWKKALPFQAEVAECYQLLLRRVFDSWTSKDNTVGSPTLPPRKFPSTVAQVGVLLTDPTDEADLAAPAFLDVMLPSEFESVYGEGPWDEAIWDDTLWGGDDSCPPTWAYLWRDQYGHPLKREFVEFAHGVTKNNAKARAIAEYDRNEMLRIITYNLELIVNAARRRICKWAVDGTEAAPRVDEDDRLEQSDIERLELAKDYLEEHFRMTNYLTANARRPLPSPFPSDQLFLCHNIVSRIFPETKVLMQLRERFPASRVE</sequence>
<evidence type="ECO:0000313" key="1">
    <source>
        <dbReference type="EMBL" id="EEU47218.1"/>
    </source>
</evidence>
<evidence type="ECO:0000313" key="2">
    <source>
        <dbReference type="Proteomes" id="UP000005206"/>
    </source>
</evidence>
<dbReference type="InParanoid" id="C7YL91"/>
<name>C7YL91_FUSV7</name>
<dbReference type="Proteomes" id="UP000005206">
    <property type="component" value="Chromosome 3"/>
</dbReference>
<dbReference type="GeneID" id="9663622"/>
<dbReference type="RefSeq" id="XP_003052931.1">
    <property type="nucleotide sequence ID" value="XM_003052885.1"/>
</dbReference>
<dbReference type="OrthoDB" id="5101182at2759"/>
<dbReference type="AlphaFoldDB" id="C7YL91"/>
<proteinExistence type="predicted"/>
<reference evidence="1 2" key="1">
    <citation type="journal article" date="2009" name="PLoS Genet.">
        <title>The genome of Nectria haematococca: contribution of supernumerary chromosomes to gene expansion.</title>
        <authorList>
            <person name="Coleman J.J."/>
            <person name="Rounsley S.D."/>
            <person name="Rodriguez-Carres M."/>
            <person name="Kuo A."/>
            <person name="Wasmann C.C."/>
            <person name="Grimwood J."/>
            <person name="Schmutz J."/>
            <person name="Taga M."/>
            <person name="White G.J."/>
            <person name="Zhou S."/>
            <person name="Schwartz D.C."/>
            <person name="Freitag M."/>
            <person name="Ma L.J."/>
            <person name="Danchin E.G."/>
            <person name="Henrissat B."/>
            <person name="Coutinho P.M."/>
            <person name="Nelson D.R."/>
            <person name="Straney D."/>
            <person name="Napoli C.A."/>
            <person name="Barker B.M."/>
            <person name="Gribskov M."/>
            <person name="Rep M."/>
            <person name="Kroken S."/>
            <person name="Molnar I."/>
            <person name="Rensing C."/>
            <person name="Kennell J.C."/>
            <person name="Zamora J."/>
            <person name="Farman M.L."/>
            <person name="Selker E.U."/>
            <person name="Salamov A."/>
            <person name="Shapiro H."/>
            <person name="Pangilinan J."/>
            <person name="Lindquist E."/>
            <person name="Lamers C."/>
            <person name="Grigoriev I.V."/>
            <person name="Geiser D.M."/>
            <person name="Covert S.F."/>
            <person name="Temporini E."/>
            <person name="Vanetten H.D."/>
        </authorList>
    </citation>
    <scope>NUCLEOTIDE SEQUENCE [LARGE SCALE GENOMIC DNA]</scope>
    <source>
        <strain evidence="2">ATCC MYA-4622 / CBS 123669 / FGSC 9596 / NRRL 45880 / 77-13-4</strain>
    </source>
</reference>
<protein>
    <submittedName>
        <fullName evidence="1">Uncharacterized protein</fullName>
    </submittedName>
</protein>
<organism evidence="1 2">
    <name type="scientific">Fusarium vanettenii (strain ATCC MYA-4622 / CBS 123669 / FGSC 9596 / NRRL 45880 / 77-13-4)</name>
    <name type="common">Fusarium solani subsp. pisi</name>
    <dbReference type="NCBI Taxonomy" id="660122"/>
    <lineage>
        <taxon>Eukaryota</taxon>
        <taxon>Fungi</taxon>
        <taxon>Dikarya</taxon>
        <taxon>Ascomycota</taxon>
        <taxon>Pezizomycotina</taxon>
        <taxon>Sordariomycetes</taxon>
        <taxon>Hypocreomycetidae</taxon>
        <taxon>Hypocreales</taxon>
        <taxon>Nectriaceae</taxon>
        <taxon>Fusarium</taxon>
        <taxon>Fusarium solani species complex</taxon>
        <taxon>Fusarium vanettenii</taxon>
    </lineage>
</organism>
<accession>C7YL91</accession>
<dbReference type="HOGENOM" id="CLU_1001470_0_0_1"/>
<dbReference type="eggNOG" id="ENOG502RJ3M">
    <property type="taxonomic scope" value="Eukaryota"/>
</dbReference>